<evidence type="ECO:0000256" key="2">
    <source>
        <dbReference type="ARBA" id="ARBA00022741"/>
    </source>
</evidence>
<dbReference type="InterPro" id="IPR003439">
    <property type="entry name" value="ABC_transporter-like_ATP-bd"/>
</dbReference>
<dbReference type="RefSeq" id="WP_044297413.1">
    <property type="nucleotide sequence ID" value="NZ_CABMJZ010000140.1"/>
</dbReference>
<dbReference type="CDD" id="cd03219">
    <property type="entry name" value="ABC_Mj1267_LivG_branched"/>
    <property type="match status" value="1"/>
</dbReference>
<protein>
    <submittedName>
        <fullName evidence="5">Lipopolysaccharide export system ATP-binding protein LptB</fullName>
        <ecNumber evidence="5">3.6.3.-</ecNumber>
    </submittedName>
</protein>
<feature type="domain" description="ABC transporter" evidence="4">
    <location>
        <begin position="4"/>
        <end position="252"/>
    </location>
</feature>
<sequence>MALLEVKSLGISFGGLRAVDNLNMSIEEGSLVGLIGPNGAGKTTAFNLLTGVYLPTDGTITLDGKSLVGLKPDQICQAGIARTFQNIRLFAQMSVLDNVKAALHNEIKYTLAESILHLGSFAKKEKEMDEHAMEILKVFELDQYADVLASNLPYGKQRKLEIARALATKPKLLLLDEPAAGMNPNETAELMHTIELIRKKFHVTILLIEHDMKLVAGICEYLYVLNFGTELANGKPEDVLNDSKVITAYLGE</sequence>
<evidence type="ECO:0000256" key="3">
    <source>
        <dbReference type="ARBA" id="ARBA00022840"/>
    </source>
</evidence>
<dbReference type="GO" id="GO:0042941">
    <property type="term" value="P:D-alanine transmembrane transport"/>
    <property type="evidence" value="ECO:0007669"/>
    <property type="project" value="TreeGrafter"/>
</dbReference>
<dbReference type="SMART" id="SM00382">
    <property type="entry name" value="AAA"/>
    <property type="match status" value="1"/>
</dbReference>
<dbReference type="InterPro" id="IPR003593">
    <property type="entry name" value="AAA+_ATPase"/>
</dbReference>
<dbReference type="GO" id="GO:0015192">
    <property type="term" value="F:L-phenylalanine transmembrane transporter activity"/>
    <property type="evidence" value="ECO:0007669"/>
    <property type="project" value="TreeGrafter"/>
</dbReference>
<dbReference type="PANTHER" id="PTHR45772">
    <property type="entry name" value="CONSERVED COMPONENT OF ABC TRANSPORTER FOR NATURAL AMINO ACIDS-RELATED"/>
    <property type="match status" value="1"/>
</dbReference>
<dbReference type="PROSITE" id="PS50893">
    <property type="entry name" value="ABC_TRANSPORTER_2"/>
    <property type="match status" value="1"/>
</dbReference>
<dbReference type="GO" id="GO:0005304">
    <property type="term" value="F:L-valine transmembrane transporter activity"/>
    <property type="evidence" value="ECO:0007669"/>
    <property type="project" value="TreeGrafter"/>
</dbReference>
<dbReference type="FunFam" id="3.40.50.300:FF:000421">
    <property type="entry name" value="Branched-chain amino acid ABC transporter ATP-binding protein"/>
    <property type="match status" value="1"/>
</dbReference>
<dbReference type="GO" id="GO:1903805">
    <property type="term" value="P:L-valine import across plasma membrane"/>
    <property type="evidence" value="ECO:0007669"/>
    <property type="project" value="TreeGrafter"/>
</dbReference>
<gene>
    <name evidence="5" type="primary">lptB</name>
    <name evidence="5" type="ORF">DSM106044_02945</name>
</gene>
<dbReference type="GO" id="GO:0005886">
    <property type="term" value="C:plasma membrane"/>
    <property type="evidence" value="ECO:0007669"/>
    <property type="project" value="TreeGrafter"/>
</dbReference>
<keyword evidence="2" id="KW-0547">Nucleotide-binding</keyword>
<evidence type="ECO:0000313" key="5">
    <source>
        <dbReference type="EMBL" id="TLD00277.1"/>
    </source>
</evidence>
<dbReference type="Gene3D" id="3.40.50.300">
    <property type="entry name" value="P-loop containing nucleotide triphosphate hydrolases"/>
    <property type="match status" value="1"/>
</dbReference>
<proteinExistence type="predicted"/>
<comment type="caution">
    <text evidence="5">The sequence shown here is derived from an EMBL/GenBank/DDBJ whole genome shotgun (WGS) entry which is preliminary data.</text>
</comment>
<dbReference type="Pfam" id="PF12399">
    <property type="entry name" value="BCA_ABC_TP_C"/>
    <property type="match status" value="1"/>
</dbReference>
<accession>A0A4U8Q678</accession>
<keyword evidence="6" id="KW-1185">Reference proteome</keyword>
<organism evidence="5 6">
    <name type="scientific">Robinsoniella peoriensis</name>
    <dbReference type="NCBI Taxonomy" id="180332"/>
    <lineage>
        <taxon>Bacteria</taxon>
        <taxon>Bacillati</taxon>
        <taxon>Bacillota</taxon>
        <taxon>Clostridia</taxon>
        <taxon>Lachnospirales</taxon>
        <taxon>Lachnospiraceae</taxon>
        <taxon>Robinsoniella</taxon>
    </lineage>
</organism>
<dbReference type="AlphaFoldDB" id="A0A4U8Q678"/>
<dbReference type="GO" id="GO:0015188">
    <property type="term" value="F:L-isoleucine transmembrane transporter activity"/>
    <property type="evidence" value="ECO:0007669"/>
    <property type="project" value="TreeGrafter"/>
</dbReference>
<dbReference type="GO" id="GO:0005524">
    <property type="term" value="F:ATP binding"/>
    <property type="evidence" value="ECO:0007669"/>
    <property type="project" value="UniProtKB-KW"/>
</dbReference>
<dbReference type="EC" id="3.6.3.-" evidence="5"/>
<dbReference type="OrthoDB" id="9805514at2"/>
<dbReference type="GO" id="GO:1903806">
    <property type="term" value="P:L-isoleucine import across plasma membrane"/>
    <property type="evidence" value="ECO:0007669"/>
    <property type="project" value="TreeGrafter"/>
</dbReference>
<dbReference type="GO" id="GO:0016887">
    <property type="term" value="F:ATP hydrolysis activity"/>
    <property type="evidence" value="ECO:0007669"/>
    <property type="project" value="InterPro"/>
</dbReference>
<keyword evidence="5" id="KW-0378">Hydrolase</keyword>
<dbReference type="PANTHER" id="PTHR45772:SF7">
    <property type="entry name" value="AMINO ACID ABC TRANSPORTER ATP-BINDING PROTEIN"/>
    <property type="match status" value="1"/>
</dbReference>
<dbReference type="InterPro" id="IPR032823">
    <property type="entry name" value="BCA_ABC_TP_C"/>
</dbReference>
<evidence type="ECO:0000256" key="1">
    <source>
        <dbReference type="ARBA" id="ARBA00022448"/>
    </source>
</evidence>
<dbReference type="SUPFAM" id="SSF52540">
    <property type="entry name" value="P-loop containing nucleoside triphosphate hydrolases"/>
    <property type="match status" value="1"/>
</dbReference>
<dbReference type="InterPro" id="IPR051120">
    <property type="entry name" value="ABC_AA/LPS_Transport"/>
</dbReference>
<dbReference type="Proteomes" id="UP000306509">
    <property type="component" value="Unassembled WGS sequence"/>
</dbReference>
<evidence type="ECO:0000259" key="4">
    <source>
        <dbReference type="PROSITE" id="PS50893"/>
    </source>
</evidence>
<dbReference type="GO" id="GO:0015808">
    <property type="term" value="P:L-alanine transport"/>
    <property type="evidence" value="ECO:0007669"/>
    <property type="project" value="TreeGrafter"/>
</dbReference>
<keyword evidence="1" id="KW-0813">Transport</keyword>
<evidence type="ECO:0000313" key="6">
    <source>
        <dbReference type="Proteomes" id="UP000306509"/>
    </source>
</evidence>
<dbReference type="EMBL" id="QGQD01000057">
    <property type="protein sequence ID" value="TLD00277.1"/>
    <property type="molecule type" value="Genomic_DNA"/>
</dbReference>
<reference evidence="5 6" key="1">
    <citation type="journal article" date="2019" name="Anaerobe">
        <title>Detection of Robinsoniella peoriensis in multiple bone samples of a trauma patient.</title>
        <authorList>
            <person name="Schrottner P."/>
            <person name="Hartwich K."/>
            <person name="Bunk B."/>
            <person name="Schober I."/>
            <person name="Helbig S."/>
            <person name="Rudolph W.W."/>
            <person name="Gunzer F."/>
        </authorList>
    </citation>
    <scope>NUCLEOTIDE SEQUENCE [LARGE SCALE GENOMIC DNA]</scope>
    <source>
        <strain evidence="5 6">DSM 106044</strain>
    </source>
</reference>
<dbReference type="STRING" id="180332.GCA_000797495_03586"/>
<keyword evidence="3 5" id="KW-0067">ATP-binding</keyword>
<name>A0A4U8Q678_9FIRM</name>
<dbReference type="Pfam" id="PF00005">
    <property type="entry name" value="ABC_tran"/>
    <property type="match status" value="1"/>
</dbReference>
<dbReference type="InterPro" id="IPR027417">
    <property type="entry name" value="P-loop_NTPase"/>
</dbReference>